<feature type="region of interest" description="Disordered" evidence="2">
    <location>
        <begin position="1"/>
        <end position="22"/>
    </location>
</feature>
<dbReference type="EMBL" id="QCYY01001327">
    <property type="protein sequence ID" value="ROT78824.1"/>
    <property type="molecule type" value="Genomic_DNA"/>
</dbReference>
<organism evidence="4 5">
    <name type="scientific">Penaeus vannamei</name>
    <name type="common">Whiteleg shrimp</name>
    <name type="synonym">Litopenaeus vannamei</name>
    <dbReference type="NCBI Taxonomy" id="6689"/>
    <lineage>
        <taxon>Eukaryota</taxon>
        <taxon>Metazoa</taxon>
        <taxon>Ecdysozoa</taxon>
        <taxon>Arthropoda</taxon>
        <taxon>Crustacea</taxon>
        <taxon>Multicrustacea</taxon>
        <taxon>Malacostraca</taxon>
        <taxon>Eumalacostraca</taxon>
        <taxon>Eucarida</taxon>
        <taxon>Decapoda</taxon>
        <taxon>Dendrobranchiata</taxon>
        <taxon>Penaeoidea</taxon>
        <taxon>Penaeidae</taxon>
        <taxon>Penaeus</taxon>
    </lineage>
</organism>
<evidence type="ECO:0000256" key="2">
    <source>
        <dbReference type="SAM" id="MobiDB-lite"/>
    </source>
</evidence>
<dbReference type="OrthoDB" id="2155209at2759"/>
<evidence type="ECO:0000313" key="4">
    <source>
        <dbReference type="EMBL" id="ROT78824.1"/>
    </source>
</evidence>
<dbReference type="Proteomes" id="UP000283509">
    <property type="component" value="Unassembled WGS sequence"/>
</dbReference>
<evidence type="ECO:0000313" key="5">
    <source>
        <dbReference type="Proteomes" id="UP000283509"/>
    </source>
</evidence>
<keyword evidence="1" id="KW-0175">Coiled coil</keyword>
<feature type="compositionally biased region" description="Low complexity" evidence="2">
    <location>
        <begin position="372"/>
        <end position="384"/>
    </location>
</feature>
<accession>A0A423TQS9</accession>
<dbReference type="AlphaFoldDB" id="A0A423TQS9"/>
<feature type="compositionally biased region" description="Low complexity" evidence="2">
    <location>
        <begin position="168"/>
        <end position="182"/>
    </location>
</feature>
<feature type="coiled-coil region" evidence="1">
    <location>
        <begin position="245"/>
        <end position="279"/>
    </location>
</feature>
<evidence type="ECO:0000259" key="3">
    <source>
        <dbReference type="Pfam" id="PF14916"/>
    </source>
</evidence>
<proteinExistence type="predicted"/>
<feature type="compositionally biased region" description="Pro residues" evidence="2">
    <location>
        <begin position="303"/>
        <end position="313"/>
    </location>
</feature>
<reference evidence="4 5" key="1">
    <citation type="submission" date="2018-04" db="EMBL/GenBank/DDBJ databases">
        <authorList>
            <person name="Zhang X."/>
            <person name="Yuan J."/>
            <person name="Li F."/>
            <person name="Xiang J."/>
        </authorList>
    </citation>
    <scope>NUCLEOTIDE SEQUENCE [LARGE SCALE GENOMIC DNA]</scope>
    <source>
        <tissue evidence="4">Muscle</tissue>
    </source>
</reference>
<feature type="domain" description="CCDC92/74 N-terminal" evidence="3">
    <location>
        <begin position="88"/>
        <end position="131"/>
    </location>
</feature>
<gene>
    <name evidence="4" type="ORF">C7M84_002451</name>
</gene>
<comment type="caution">
    <text evidence="4">The sequence shown here is derived from an EMBL/GenBank/DDBJ whole genome shotgun (WGS) entry which is preliminary data.</text>
</comment>
<sequence length="482" mass="52790">MTEKGLTMERSPSSGLGVGVFSPHIGGGGGAWDQQQNAIITKIASTPSNRRSTATDNQERERRRRRSADKNAMNQNRNCGCGGWAHAVQLEHDLTELKASHENLLAGLHQQIESLKQKNRDLTFQVLMGPYAAGVKTDVPLSPESDEVASPKSESSKKIEESAKKEPSPAVSTTSTSTTSTTVKEAKDIKGDVKDSKDLSTSEAPPKAKQEAEELVNGDITRVVRRPYPGRSGRGDPRLVRSLDLELLEEEAIHSRRLLEEERAKNKYLTTLIEDLKRLLQDPQVSPETLLSLIPASASAQDPPSPSEPPPDALEPHAPSSKILQDAPPSDSLPSSDDTLHGLPKMPEDSEDEWQIQARVMEPKTFHQKSFAAAGEQEAPRAAGFSASPHRKRPKHAEGDDARRAPRHHSRKAPLPPLRDYPGAPTYNTRPGFIVKSPGHVPVCPGKAPARTEHHKRARQPIHSAPGSGRRPRSYVYVWNDL</sequence>
<reference evidence="4 5" key="2">
    <citation type="submission" date="2019-01" db="EMBL/GenBank/DDBJ databases">
        <title>The decoding of complex shrimp genome reveals the adaptation for benthos swimmer, frequently molting mechanism and breeding impact on genome.</title>
        <authorList>
            <person name="Sun Y."/>
            <person name="Gao Y."/>
            <person name="Yu Y."/>
        </authorList>
    </citation>
    <scope>NUCLEOTIDE SEQUENCE [LARGE SCALE GENOMIC DNA]</scope>
    <source>
        <tissue evidence="4">Muscle</tissue>
    </source>
</reference>
<dbReference type="Pfam" id="PF14916">
    <property type="entry name" value="CCDC92"/>
    <property type="match status" value="1"/>
</dbReference>
<evidence type="ECO:0000256" key="1">
    <source>
        <dbReference type="SAM" id="Coils"/>
    </source>
</evidence>
<feature type="coiled-coil region" evidence="1">
    <location>
        <begin position="98"/>
        <end position="125"/>
    </location>
</feature>
<feature type="compositionally biased region" description="Low complexity" evidence="2">
    <location>
        <begin position="326"/>
        <end position="337"/>
    </location>
</feature>
<feature type="region of interest" description="Disordered" evidence="2">
    <location>
        <begin position="42"/>
        <end position="78"/>
    </location>
</feature>
<name>A0A423TQS9_PENVA</name>
<dbReference type="InterPro" id="IPR039496">
    <property type="entry name" value="CCDC92/74_N"/>
</dbReference>
<feature type="compositionally biased region" description="Basic and acidic residues" evidence="2">
    <location>
        <begin position="154"/>
        <end position="167"/>
    </location>
</feature>
<feature type="compositionally biased region" description="Basic and acidic residues" evidence="2">
    <location>
        <begin position="184"/>
        <end position="212"/>
    </location>
</feature>
<keyword evidence="5" id="KW-1185">Reference proteome</keyword>
<feature type="region of interest" description="Disordered" evidence="2">
    <location>
        <begin position="290"/>
        <end position="473"/>
    </location>
</feature>
<protein>
    <recommendedName>
        <fullName evidence="3">CCDC92/74 N-terminal domain-containing protein</fullName>
    </recommendedName>
</protein>
<feature type="compositionally biased region" description="Polar residues" evidence="2">
    <location>
        <begin position="42"/>
        <end position="56"/>
    </location>
</feature>
<feature type="region of interest" description="Disordered" evidence="2">
    <location>
        <begin position="135"/>
        <end position="218"/>
    </location>
</feature>